<dbReference type="Pfam" id="PF01336">
    <property type="entry name" value="tRNA_anti-codon"/>
    <property type="match status" value="1"/>
</dbReference>
<feature type="binding site" evidence="8">
    <location>
        <position position="411"/>
    </location>
    <ligand>
        <name>Mg(2+)</name>
        <dbReference type="ChEBI" id="CHEBI:18420"/>
        <label>1</label>
    </ligand>
</feature>
<proteinExistence type="inferred from homology"/>
<comment type="subcellular location">
    <subcellularLocation>
        <location evidence="8">Cytoplasm</location>
    </subcellularLocation>
</comment>
<dbReference type="InterPro" id="IPR012340">
    <property type="entry name" value="NA-bd_OB-fold"/>
</dbReference>
<protein>
    <recommendedName>
        <fullName evidence="8">Lysine--tRNA ligase</fullName>
        <ecNumber evidence="8">6.1.1.6</ecNumber>
    </recommendedName>
    <alternativeName>
        <fullName evidence="8">Lysyl-tRNA synthetase</fullName>
        <shortName evidence="8">LysRS</shortName>
    </alternativeName>
</protein>
<keyword evidence="2 8" id="KW-0436">Ligase</keyword>
<comment type="subunit">
    <text evidence="8">Homodimer.</text>
</comment>
<dbReference type="EMBL" id="JYNY01000401">
    <property type="protein sequence ID" value="KJJ84131.1"/>
    <property type="molecule type" value="Genomic_DNA"/>
</dbReference>
<evidence type="ECO:0000256" key="2">
    <source>
        <dbReference type="ARBA" id="ARBA00022598"/>
    </source>
</evidence>
<dbReference type="GO" id="GO:0006430">
    <property type="term" value="P:lysyl-tRNA aminoacylation"/>
    <property type="evidence" value="ECO:0007669"/>
    <property type="project" value="UniProtKB-UniRule"/>
</dbReference>
<reference evidence="11 12" key="1">
    <citation type="submission" date="2015-02" db="EMBL/GenBank/DDBJ databases">
        <title>Single-cell genomics of uncultivated deep-branching MTB reveals a conserved set of magnetosome genes.</title>
        <authorList>
            <person name="Kolinko S."/>
            <person name="Richter M."/>
            <person name="Glockner F.O."/>
            <person name="Brachmann A."/>
            <person name="Schuler D."/>
        </authorList>
    </citation>
    <scope>NUCLEOTIDE SEQUENCE [LARGE SCALE GENOMIC DNA]</scope>
    <source>
        <strain evidence="11">SKK-01</strain>
    </source>
</reference>
<sequence>MSENENNNEIAHEDSNELILQRHENMRKLVNEGIDPFTGDSFTGIQSIDFVKANFVDGASSRIAGRIMAQRLMGKTIFLDLKDFSGRMQLYVKKDFIGEKGFNIFKIFDIGDIIGVDGTLFKTHSGEVTVLVKEFKFLSKSLHPLPEKWHGLKDVEVRYRERYTDLIVNDTTRDIFKKRIKIIQSIRNYLNDKSFLEVETPMMHSIAGGAAGKPFKTHHETLDMALFLRIAPEIYLKKLLVGGFEKIYEINRSFRNEGISTRHNPEFTMIEIYEAYSDCEGMMRLTEDMIRTVARLTIGTEVFEYQGRTIDLTHWKRVSFRDLMKQNFDINVEDPMEMWADKLKKNGVDVPSGKLSKTQLVKIIGDLVEPKEETHPVFVVDMFKEISPLAKEKKDEPGITARFELFMGGMEIANAYSELNDPIDQKKRFIEQVKEDPDARIDDDFIHALEYGMPPAGGLGIGIDRLTMILTNAPSIREVILFPQLRG</sequence>
<evidence type="ECO:0000256" key="1">
    <source>
        <dbReference type="ARBA" id="ARBA00008226"/>
    </source>
</evidence>
<dbReference type="Pfam" id="PF00152">
    <property type="entry name" value="tRNA-synt_2"/>
    <property type="match status" value="1"/>
</dbReference>
<evidence type="ECO:0000313" key="12">
    <source>
        <dbReference type="Proteomes" id="UP000033428"/>
    </source>
</evidence>
<dbReference type="PANTHER" id="PTHR42918:SF15">
    <property type="entry name" value="LYSINE--TRNA LIGASE, CHLOROPLASTIC_MITOCHONDRIAL"/>
    <property type="match status" value="1"/>
</dbReference>
<evidence type="ECO:0000256" key="9">
    <source>
        <dbReference type="RuleBase" id="RU000336"/>
    </source>
</evidence>
<keyword evidence="3 8" id="KW-0479">Metal-binding</keyword>
<evidence type="ECO:0000256" key="3">
    <source>
        <dbReference type="ARBA" id="ARBA00022723"/>
    </source>
</evidence>
<name>A0A0F0CRJ6_9BACT</name>
<dbReference type="InterPro" id="IPR045864">
    <property type="entry name" value="aa-tRNA-synth_II/BPL/LPL"/>
</dbReference>
<keyword evidence="12" id="KW-1185">Reference proteome</keyword>
<dbReference type="GO" id="GO:0005524">
    <property type="term" value="F:ATP binding"/>
    <property type="evidence" value="ECO:0007669"/>
    <property type="project" value="UniProtKB-UniRule"/>
</dbReference>
<evidence type="ECO:0000313" key="11">
    <source>
        <dbReference type="EMBL" id="KJJ84131.1"/>
    </source>
</evidence>
<keyword evidence="8" id="KW-0648">Protein biosynthesis</keyword>
<dbReference type="SUPFAM" id="SSF50249">
    <property type="entry name" value="Nucleic acid-binding proteins"/>
    <property type="match status" value="1"/>
</dbReference>
<evidence type="ECO:0000259" key="10">
    <source>
        <dbReference type="PROSITE" id="PS50862"/>
    </source>
</evidence>
<dbReference type="GO" id="GO:0000287">
    <property type="term" value="F:magnesium ion binding"/>
    <property type="evidence" value="ECO:0007669"/>
    <property type="project" value="UniProtKB-UniRule"/>
</dbReference>
<dbReference type="InterPro" id="IPR004365">
    <property type="entry name" value="NA-bd_OB_tRNA"/>
</dbReference>
<feature type="binding site" evidence="8">
    <location>
        <position position="404"/>
    </location>
    <ligand>
        <name>Mg(2+)</name>
        <dbReference type="ChEBI" id="CHEBI:18420"/>
        <label>1</label>
    </ligand>
</feature>
<dbReference type="NCBIfam" id="NF001756">
    <property type="entry name" value="PRK00484.1"/>
    <property type="match status" value="1"/>
</dbReference>
<dbReference type="AlphaFoldDB" id="A0A0F0CRJ6"/>
<feature type="domain" description="Aminoacyl-transfer RNA synthetases class-II family profile" evidence="10">
    <location>
        <begin position="181"/>
        <end position="483"/>
    </location>
</feature>
<dbReference type="PROSITE" id="PS50862">
    <property type="entry name" value="AA_TRNA_LIGASE_II"/>
    <property type="match status" value="1"/>
</dbReference>
<dbReference type="GO" id="GO:0004824">
    <property type="term" value="F:lysine-tRNA ligase activity"/>
    <property type="evidence" value="ECO:0007669"/>
    <property type="project" value="UniProtKB-UniRule"/>
</dbReference>
<evidence type="ECO:0000256" key="6">
    <source>
        <dbReference type="ARBA" id="ARBA00023146"/>
    </source>
</evidence>
<dbReference type="HAMAP" id="MF_00252">
    <property type="entry name" value="Lys_tRNA_synth_class2"/>
    <property type="match status" value="1"/>
</dbReference>
<dbReference type="InterPro" id="IPR002313">
    <property type="entry name" value="Lys-tRNA-ligase_II"/>
</dbReference>
<keyword evidence="6 8" id="KW-0030">Aminoacyl-tRNA synthetase</keyword>
<comment type="caution">
    <text evidence="11">The sequence shown here is derived from an EMBL/GenBank/DDBJ whole genome shotgun (WGS) entry which is preliminary data.</text>
</comment>
<evidence type="ECO:0000256" key="5">
    <source>
        <dbReference type="ARBA" id="ARBA00022840"/>
    </source>
</evidence>
<dbReference type="InterPro" id="IPR044136">
    <property type="entry name" value="Lys-tRNA-ligase_II_N"/>
</dbReference>
<dbReference type="Proteomes" id="UP000033428">
    <property type="component" value="Unassembled WGS sequence"/>
</dbReference>
<dbReference type="EC" id="6.1.1.6" evidence="8"/>
<keyword evidence="4 8" id="KW-0547">Nucleotide-binding</keyword>
<comment type="cofactor">
    <cofactor evidence="8 9">
        <name>Mg(2+)</name>
        <dbReference type="ChEBI" id="CHEBI:18420"/>
    </cofactor>
    <text evidence="8 9">Binds 3 Mg(2+) ions per subunit.</text>
</comment>
<dbReference type="PATRIC" id="fig|1609969.3.peg.2117"/>
<dbReference type="InterPro" id="IPR004364">
    <property type="entry name" value="Aa-tRNA-synt_II"/>
</dbReference>
<keyword evidence="8" id="KW-0963">Cytoplasm</keyword>
<dbReference type="InterPro" id="IPR018149">
    <property type="entry name" value="Lys-tRNA-synth_II_C"/>
</dbReference>
<dbReference type="PANTHER" id="PTHR42918">
    <property type="entry name" value="LYSYL-TRNA SYNTHETASE"/>
    <property type="match status" value="1"/>
</dbReference>
<dbReference type="Gene3D" id="2.40.50.140">
    <property type="entry name" value="Nucleic acid-binding proteins"/>
    <property type="match status" value="1"/>
</dbReference>
<accession>A0A0F0CRJ6</accession>
<dbReference type="Gene3D" id="3.30.930.10">
    <property type="entry name" value="Bira Bifunctional Protein, Domain 2"/>
    <property type="match status" value="1"/>
</dbReference>
<dbReference type="NCBIfam" id="TIGR00499">
    <property type="entry name" value="lysS_bact"/>
    <property type="match status" value="1"/>
</dbReference>
<dbReference type="GO" id="GO:0000049">
    <property type="term" value="F:tRNA binding"/>
    <property type="evidence" value="ECO:0007669"/>
    <property type="project" value="TreeGrafter"/>
</dbReference>
<dbReference type="CDD" id="cd00775">
    <property type="entry name" value="LysRS_core"/>
    <property type="match status" value="1"/>
</dbReference>
<evidence type="ECO:0000256" key="8">
    <source>
        <dbReference type="HAMAP-Rule" id="MF_00252"/>
    </source>
</evidence>
<organism evidence="11 12">
    <name type="scientific">Candidatus Omnitrophus magneticus</name>
    <dbReference type="NCBI Taxonomy" id="1609969"/>
    <lineage>
        <taxon>Bacteria</taxon>
        <taxon>Pseudomonadati</taxon>
        <taxon>Candidatus Omnitrophota</taxon>
        <taxon>Candidatus Omnitrophus</taxon>
    </lineage>
</organism>
<dbReference type="InterPro" id="IPR006195">
    <property type="entry name" value="aa-tRNA-synth_II"/>
</dbReference>
<comment type="catalytic activity">
    <reaction evidence="7 8 9">
        <text>tRNA(Lys) + L-lysine + ATP = L-lysyl-tRNA(Lys) + AMP + diphosphate</text>
        <dbReference type="Rhea" id="RHEA:20792"/>
        <dbReference type="Rhea" id="RHEA-COMP:9696"/>
        <dbReference type="Rhea" id="RHEA-COMP:9697"/>
        <dbReference type="ChEBI" id="CHEBI:30616"/>
        <dbReference type="ChEBI" id="CHEBI:32551"/>
        <dbReference type="ChEBI" id="CHEBI:33019"/>
        <dbReference type="ChEBI" id="CHEBI:78442"/>
        <dbReference type="ChEBI" id="CHEBI:78529"/>
        <dbReference type="ChEBI" id="CHEBI:456215"/>
        <dbReference type="EC" id="6.1.1.6"/>
    </reaction>
</comment>
<dbReference type="CDD" id="cd04322">
    <property type="entry name" value="LysRS_N"/>
    <property type="match status" value="1"/>
</dbReference>
<gene>
    <name evidence="8" type="primary">lysS</name>
    <name evidence="11" type="ORF">OMAG_001988</name>
</gene>
<evidence type="ECO:0000256" key="4">
    <source>
        <dbReference type="ARBA" id="ARBA00022741"/>
    </source>
</evidence>
<dbReference type="SUPFAM" id="SSF55681">
    <property type="entry name" value="Class II aaRS and biotin synthetases"/>
    <property type="match status" value="1"/>
</dbReference>
<keyword evidence="5 8" id="KW-0067">ATP-binding</keyword>
<keyword evidence="8 9" id="KW-0460">Magnesium</keyword>
<comment type="similarity">
    <text evidence="1 8">Belongs to the class-II aminoacyl-tRNA synthetase family.</text>
</comment>
<dbReference type="GO" id="GO:0005829">
    <property type="term" value="C:cytosol"/>
    <property type="evidence" value="ECO:0007669"/>
    <property type="project" value="TreeGrafter"/>
</dbReference>
<evidence type="ECO:0000256" key="7">
    <source>
        <dbReference type="ARBA" id="ARBA00048573"/>
    </source>
</evidence>
<feature type="binding site" evidence="8">
    <location>
        <position position="411"/>
    </location>
    <ligand>
        <name>Mg(2+)</name>
        <dbReference type="ChEBI" id="CHEBI:18420"/>
        <label>2</label>
    </ligand>
</feature>
<dbReference type="PRINTS" id="PR00982">
    <property type="entry name" value="TRNASYNTHLYS"/>
</dbReference>